<dbReference type="GO" id="GO:0005829">
    <property type="term" value="C:cytosol"/>
    <property type="evidence" value="ECO:0007669"/>
    <property type="project" value="GOC"/>
</dbReference>
<keyword evidence="8 9" id="KW-0472">Membrane</keyword>
<evidence type="ECO:0000256" key="1">
    <source>
        <dbReference type="ARBA" id="ARBA00004653"/>
    </source>
</evidence>
<evidence type="ECO:0000256" key="5">
    <source>
        <dbReference type="ARBA" id="ARBA00022927"/>
    </source>
</evidence>
<keyword evidence="6 9" id="KW-1133">Transmembrane helix</keyword>
<dbReference type="Proteomes" id="UP000613580">
    <property type="component" value="Unassembled WGS sequence"/>
</dbReference>
<comment type="subcellular location">
    <subcellularLocation>
        <location evidence="1">Golgi apparatus membrane</location>
        <topology evidence="1">Multi-pass membrane protein</topology>
    </subcellularLocation>
</comment>
<dbReference type="AlphaFoldDB" id="A0A8H6RZE9"/>
<evidence type="ECO:0000256" key="8">
    <source>
        <dbReference type="ARBA" id="ARBA00023136"/>
    </source>
</evidence>
<feature type="transmembrane region" description="Helical" evidence="9">
    <location>
        <begin position="162"/>
        <end position="183"/>
    </location>
</feature>
<evidence type="ECO:0000256" key="7">
    <source>
        <dbReference type="ARBA" id="ARBA00023034"/>
    </source>
</evidence>
<dbReference type="GO" id="GO:0034067">
    <property type="term" value="P:protein localization to Golgi apparatus"/>
    <property type="evidence" value="ECO:0007669"/>
    <property type="project" value="TreeGrafter"/>
</dbReference>
<keyword evidence="7" id="KW-0333">Golgi apparatus</keyword>
<reference evidence="10" key="1">
    <citation type="submission" date="2020-05" db="EMBL/GenBank/DDBJ databases">
        <title>Mycena genomes resolve the evolution of fungal bioluminescence.</title>
        <authorList>
            <person name="Tsai I.J."/>
        </authorList>
    </citation>
    <scope>NUCLEOTIDE SEQUENCE</scope>
    <source>
        <strain evidence="10">110903Hualien_Pintung</strain>
    </source>
</reference>
<evidence type="ECO:0000256" key="6">
    <source>
        <dbReference type="ARBA" id="ARBA00022989"/>
    </source>
</evidence>
<dbReference type="OrthoDB" id="542931at2759"/>
<evidence type="ECO:0000256" key="9">
    <source>
        <dbReference type="SAM" id="Phobius"/>
    </source>
</evidence>
<accession>A0A8H6RZE9</accession>
<sequence>MSSRPPKVTKPSSNWDPVLLVSQIVSMQSLHYLTLSVCVPPLLSILAEPGSLNYEGGAANVGMVMDWREMAGRPTVRGMHGEERWSSYTGVWSGGRKIGSGLRADQWDGRIDPMRGWVIAFCWMVACSAEYVNVLPRFHVQLTCLFPQSIYYLFKLIRRPRLILDFSLTLVFNHLVLTTYYSASIPTSLFFWLVMIAGSALMIIVAEQLCVRREMTEGLQVATAQADETVEELEMGLLHEPPAD</sequence>
<dbReference type="Pfam" id="PF09801">
    <property type="entry name" value="SYS1"/>
    <property type="match status" value="1"/>
</dbReference>
<evidence type="ECO:0000256" key="3">
    <source>
        <dbReference type="ARBA" id="ARBA00022448"/>
    </source>
</evidence>
<comment type="similarity">
    <text evidence="2">Belongs to the SYS1 family.</text>
</comment>
<gene>
    <name evidence="10" type="ORF">HMN09_01334400</name>
</gene>
<dbReference type="PANTHER" id="PTHR12952:SF0">
    <property type="entry name" value="PROTEIN SYS1 HOMOLOG"/>
    <property type="match status" value="1"/>
</dbReference>
<proteinExistence type="inferred from homology"/>
<name>A0A8H6RZE9_MYCCL</name>
<evidence type="ECO:0000313" key="10">
    <source>
        <dbReference type="EMBL" id="KAF7289410.1"/>
    </source>
</evidence>
<feature type="transmembrane region" description="Helical" evidence="9">
    <location>
        <begin position="189"/>
        <end position="206"/>
    </location>
</feature>
<dbReference type="GO" id="GO:0006895">
    <property type="term" value="P:Golgi to endosome transport"/>
    <property type="evidence" value="ECO:0007669"/>
    <property type="project" value="TreeGrafter"/>
</dbReference>
<dbReference type="GO" id="GO:0005802">
    <property type="term" value="C:trans-Golgi network"/>
    <property type="evidence" value="ECO:0007669"/>
    <property type="project" value="TreeGrafter"/>
</dbReference>
<dbReference type="InterPro" id="IPR019185">
    <property type="entry name" value="Integral_membrane_SYS1-rel"/>
</dbReference>
<dbReference type="GO" id="GO:0000139">
    <property type="term" value="C:Golgi membrane"/>
    <property type="evidence" value="ECO:0007669"/>
    <property type="project" value="UniProtKB-SubCell"/>
</dbReference>
<keyword evidence="5" id="KW-0653">Protein transport</keyword>
<keyword evidence="4 9" id="KW-0812">Transmembrane</keyword>
<organism evidence="10 11">
    <name type="scientific">Mycena chlorophos</name>
    <name type="common">Agaric fungus</name>
    <name type="synonym">Agaricus chlorophos</name>
    <dbReference type="NCBI Taxonomy" id="658473"/>
    <lineage>
        <taxon>Eukaryota</taxon>
        <taxon>Fungi</taxon>
        <taxon>Dikarya</taxon>
        <taxon>Basidiomycota</taxon>
        <taxon>Agaricomycotina</taxon>
        <taxon>Agaricomycetes</taxon>
        <taxon>Agaricomycetidae</taxon>
        <taxon>Agaricales</taxon>
        <taxon>Marasmiineae</taxon>
        <taxon>Mycenaceae</taxon>
        <taxon>Mycena</taxon>
    </lineage>
</organism>
<evidence type="ECO:0000256" key="2">
    <source>
        <dbReference type="ARBA" id="ARBA00008160"/>
    </source>
</evidence>
<dbReference type="EMBL" id="JACAZE010000029">
    <property type="protein sequence ID" value="KAF7289410.1"/>
    <property type="molecule type" value="Genomic_DNA"/>
</dbReference>
<keyword evidence="11" id="KW-1185">Reference proteome</keyword>
<dbReference type="PANTHER" id="PTHR12952">
    <property type="entry name" value="SYS1"/>
    <property type="match status" value="1"/>
</dbReference>
<evidence type="ECO:0000256" key="4">
    <source>
        <dbReference type="ARBA" id="ARBA00022692"/>
    </source>
</evidence>
<keyword evidence="3" id="KW-0813">Transport</keyword>
<evidence type="ECO:0000313" key="11">
    <source>
        <dbReference type="Proteomes" id="UP000613580"/>
    </source>
</evidence>
<dbReference type="GO" id="GO:0043001">
    <property type="term" value="P:Golgi to plasma membrane protein transport"/>
    <property type="evidence" value="ECO:0007669"/>
    <property type="project" value="TreeGrafter"/>
</dbReference>
<comment type="caution">
    <text evidence="10">The sequence shown here is derived from an EMBL/GenBank/DDBJ whole genome shotgun (WGS) entry which is preliminary data.</text>
</comment>
<protein>
    <submittedName>
        <fullName evidence="10">Uncharacterized protein</fullName>
    </submittedName>
</protein>